<dbReference type="AlphaFoldDB" id="A0A5C3KC12"/>
<dbReference type="STRING" id="230819.A0A5C3KC12"/>
<dbReference type="EMBL" id="ML210502">
    <property type="protein sequence ID" value="TFK17491.1"/>
    <property type="molecule type" value="Genomic_DNA"/>
</dbReference>
<feature type="non-terminal residue" evidence="1">
    <location>
        <position position="63"/>
    </location>
</feature>
<name>A0A5C3KC12_COPMA</name>
<feature type="non-terminal residue" evidence="1">
    <location>
        <position position="1"/>
    </location>
</feature>
<accession>A0A5C3KC12</accession>
<reference evidence="1 2" key="1">
    <citation type="journal article" date="2019" name="Nat. Ecol. Evol.">
        <title>Megaphylogeny resolves global patterns of mushroom evolution.</title>
        <authorList>
            <person name="Varga T."/>
            <person name="Krizsan K."/>
            <person name="Foldi C."/>
            <person name="Dima B."/>
            <person name="Sanchez-Garcia M."/>
            <person name="Sanchez-Ramirez S."/>
            <person name="Szollosi G.J."/>
            <person name="Szarkandi J.G."/>
            <person name="Papp V."/>
            <person name="Albert L."/>
            <person name="Andreopoulos W."/>
            <person name="Angelini C."/>
            <person name="Antonin V."/>
            <person name="Barry K.W."/>
            <person name="Bougher N.L."/>
            <person name="Buchanan P."/>
            <person name="Buyck B."/>
            <person name="Bense V."/>
            <person name="Catcheside P."/>
            <person name="Chovatia M."/>
            <person name="Cooper J."/>
            <person name="Damon W."/>
            <person name="Desjardin D."/>
            <person name="Finy P."/>
            <person name="Geml J."/>
            <person name="Haridas S."/>
            <person name="Hughes K."/>
            <person name="Justo A."/>
            <person name="Karasinski D."/>
            <person name="Kautmanova I."/>
            <person name="Kiss B."/>
            <person name="Kocsube S."/>
            <person name="Kotiranta H."/>
            <person name="LaButti K.M."/>
            <person name="Lechner B.E."/>
            <person name="Liimatainen K."/>
            <person name="Lipzen A."/>
            <person name="Lukacs Z."/>
            <person name="Mihaltcheva S."/>
            <person name="Morgado L.N."/>
            <person name="Niskanen T."/>
            <person name="Noordeloos M.E."/>
            <person name="Ohm R.A."/>
            <person name="Ortiz-Santana B."/>
            <person name="Ovrebo C."/>
            <person name="Racz N."/>
            <person name="Riley R."/>
            <person name="Savchenko A."/>
            <person name="Shiryaev A."/>
            <person name="Soop K."/>
            <person name="Spirin V."/>
            <person name="Szebenyi C."/>
            <person name="Tomsovsky M."/>
            <person name="Tulloss R.E."/>
            <person name="Uehling J."/>
            <person name="Grigoriev I.V."/>
            <person name="Vagvolgyi C."/>
            <person name="Papp T."/>
            <person name="Martin F.M."/>
            <person name="Miettinen O."/>
            <person name="Hibbett D.S."/>
            <person name="Nagy L.G."/>
        </authorList>
    </citation>
    <scope>NUCLEOTIDE SEQUENCE [LARGE SCALE GENOMIC DNA]</scope>
    <source>
        <strain evidence="1 2">CBS 121175</strain>
    </source>
</reference>
<proteinExistence type="predicted"/>
<sequence>GELQDSDIPHRTHIRARIGEIWEEHLSELAEELQRAVGKISFTTDIWSDTNLASFMAITAHWI</sequence>
<keyword evidence="2" id="KW-1185">Reference proteome</keyword>
<gene>
    <name evidence="1" type="ORF">FA15DRAFT_574048</name>
</gene>
<dbReference type="OrthoDB" id="1607513at2759"/>
<evidence type="ECO:0000313" key="1">
    <source>
        <dbReference type="EMBL" id="TFK17491.1"/>
    </source>
</evidence>
<organism evidence="1 2">
    <name type="scientific">Coprinopsis marcescibilis</name>
    <name type="common">Agaric fungus</name>
    <name type="synonym">Psathyrella marcescibilis</name>
    <dbReference type="NCBI Taxonomy" id="230819"/>
    <lineage>
        <taxon>Eukaryota</taxon>
        <taxon>Fungi</taxon>
        <taxon>Dikarya</taxon>
        <taxon>Basidiomycota</taxon>
        <taxon>Agaricomycotina</taxon>
        <taxon>Agaricomycetes</taxon>
        <taxon>Agaricomycetidae</taxon>
        <taxon>Agaricales</taxon>
        <taxon>Agaricineae</taxon>
        <taxon>Psathyrellaceae</taxon>
        <taxon>Coprinopsis</taxon>
    </lineage>
</organism>
<dbReference type="Proteomes" id="UP000307440">
    <property type="component" value="Unassembled WGS sequence"/>
</dbReference>
<evidence type="ECO:0000313" key="2">
    <source>
        <dbReference type="Proteomes" id="UP000307440"/>
    </source>
</evidence>
<protein>
    <submittedName>
        <fullName evidence="1">Uncharacterized protein</fullName>
    </submittedName>
</protein>